<proteinExistence type="predicted"/>
<protein>
    <submittedName>
        <fullName evidence="2">Uncharacterized protein TCIL3000_11_510</fullName>
    </submittedName>
</protein>
<keyword evidence="1" id="KW-1133">Transmembrane helix</keyword>
<name>G0UZ52_TRYCI</name>
<sequence length="152" mass="16825">MNLHNTSRAHEAYTCTRKALVGTLVKTQTRGLFGSVEDRAPLNAQVQGTNPVVDPSLSIMKVFNREKSKGNKEGKEHVKILKKCVNAAEAPQCEGALECWRNIPSFFAYCMGLLHPSIVFWLLIMSMHPKFSPFIFAPPISTSSSILCCLLS</sequence>
<dbReference type="VEuPathDB" id="TriTrypDB:TcIL3000.11.510"/>
<evidence type="ECO:0000256" key="1">
    <source>
        <dbReference type="SAM" id="Phobius"/>
    </source>
</evidence>
<keyword evidence="1" id="KW-0812">Transmembrane</keyword>
<evidence type="ECO:0000313" key="2">
    <source>
        <dbReference type="EMBL" id="CCC94671.1"/>
    </source>
</evidence>
<feature type="transmembrane region" description="Helical" evidence="1">
    <location>
        <begin position="106"/>
        <end position="125"/>
    </location>
</feature>
<accession>G0UZ52</accession>
<gene>
    <name evidence="2" type="ORF">TCIL3000_11_510</name>
</gene>
<dbReference type="AlphaFoldDB" id="G0UZ52"/>
<keyword evidence="1" id="KW-0472">Membrane</keyword>
<reference evidence="2" key="1">
    <citation type="journal article" date="2012" name="Proc. Natl. Acad. Sci. U.S.A.">
        <title>Antigenic diversity is generated by distinct evolutionary mechanisms in African trypanosome species.</title>
        <authorList>
            <person name="Jackson A.P."/>
            <person name="Berry A."/>
            <person name="Aslett M."/>
            <person name="Allison H.C."/>
            <person name="Burton P."/>
            <person name="Vavrova-Anderson J."/>
            <person name="Brown R."/>
            <person name="Browne H."/>
            <person name="Corton N."/>
            <person name="Hauser H."/>
            <person name="Gamble J."/>
            <person name="Gilderthorp R."/>
            <person name="Marcello L."/>
            <person name="McQuillan J."/>
            <person name="Otto T.D."/>
            <person name="Quail M.A."/>
            <person name="Sanders M.J."/>
            <person name="van Tonder A."/>
            <person name="Ginger M.L."/>
            <person name="Field M.C."/>
            <person name="Barry J.D."/>
            <person name="Hertz-Fowler C."/>
            <person name="Berriman M."/>
        </authorList>
    </citation>
    <scope>NUCLEOTIDE SEQUENCE</scope>
    <source>
        <strain evidence="2">IL3000</strain>
    </source>
</reference>
<organism evidence="2">
    <name type="scientific">Trypanosoma congolense (strain IL3000)</name>
    <dbReference type="NCBI Taxonomy" id="1068625"/>
    <lineage>
        <taxon>Eukaryota</taxon>
        <taxon>Discoba</taxon>
        <taxon>Euglenozoa</taxon>
        <taxon>Kinetoplastea</taxon>
        <taxon>Metakinetoplastina</taxon>
        <taxon>Trypanosomatida</taxon>
        <taxon>Trypanosomatidae</taxon>
        <taxon>Trypanosoma</taxon>
        <taxon>Nannomonas</taxon>
    </lineage>
</organism>
<dbReference type="EMBL" id="HE575324">
    <property type="protein sequence ID" value="CCC94671.1"/>
    <property type="molecule type" value="Genomic_DNA"/>
</dbReference>